<dbReference type="InterPro" id="IPR050913">
    <property type="entry name" value="AP2/ERF_ERF"/>
</dbReference>
<feature type="domain" description="AP2/ERF" evidence="8">
    <location>
        <begin position="96"/>
        <end position="155"/>
    </location>
</feature>
<feature type="compositionally biased region" description="Basic residues" evidence="7">
    <location>
        <begin position="464"/>
        <end position="491"/>
    </location>
</feature>
<feature type="domain" description="AP2/ERF" evidence="8">
    <location>
        <begin position="211"/>
        <end position="270"/>
    </location>
</feature>
<feature type="compositionally biased region" description="Gly residues" evidence="7">
    <location>
        <begin position="273"/>
        <end position="283"/>
    </location>
</feature>
<dbReference type="PANTHER" id="PTHR31194:SF202">
    <property type="entry name" value="ETHYLENE-RESPONSIVE TRANSCRIPTION FACTOR ERF070"/>
    <property type="match status" value="1"/>
</dbReference>
<dbReference type="FunFam" id="3.30.730.10:FF:000005">
    <property type="entry name" value="ethylene-responsive transcription factor RAP2-11"/>
    <property type="match status" value="1"/>
</dbReference>
<proteinExistence type="inferred from homology"/>
<feature type="region of interest" description="Disordered" evidence="7">
    <location>
        <begin position="43"/>
        <end position="70"/>
    </location>
</feature>
<keyword evidence="4" id="KW-0804">Transcription</keyword>
<feature type="compositionally biased region" description="Basic and acidic residues" evidence="7">
    <location>
        <begin position="189"/>
        <end position="200"/>
    </location>
</feature>
<evidence type="ECO:0000313" key="10">
    <source>
        <dbReference type="Proteomes" id="UP001153076"/>
    </source>
</evidence>
<dbReference type="Pfam" id="PF00847">
    <property type="entry name" value="AP2"/>
    <property type="match status" value="1"/>
</dbReference>
<evidence type="ECO:0000259" key="8">
    <source>
        <dbReference type="PROSITE" id="PS51032"/>
    </source>
</evidence>
<comment type="similarity">
    <text evidence="6">Belongs to the AP2/ERF transcription factor family. ERF subfamily.</text>
</comment>
<evidence type="ECO:0000256" key="1">
    <source>
        <dbReference type="ARBA" id="ARBA00004123"/>
    </source>
</evidence>
<dbReference type="Gene3D" id="3.30.730.10">
    <property type="entry name" value="AP2/ERF domain"/>
    <property type="match status" value="3"/>
</dbReference>
<dbReference type="InterPro" id="IPR001471">
    <property type="entry name" value="AP2/ERF_dom"/>
</dbReference>
<feature type="domain" description="AP2/ERF" evidence="8">
    <location>
        <begin position="288"/>
        <end position="358"/>
    </location>
</feature>
<dbReference type="PANTHER" id="PTHR31194">
    <property type="entry name" value="SHN SHINE , DNA BINDING / TRANSCRIPTION FACTOR"/>
    <property type="match status" value="1"/>
</dbReference>
<feature type="region of interest" description="Disordered" evidence="7">
    <location>
        <begin position="189"/>
        <end position="215"/>
    </location>
</feature>
<evidence type="ECO:0000256" key="2">
    <source>
        <dbReference type="ARBA" id="ARBA00023015"/>
    </source>
</evidence>
<evidence type="ECO:0000256" key="5">
    <source>
        <dbReference type="ARBA" id="ARBA00023242"/>
    </source>
</evidence>
<dbReference type="InterPro" id="IPR036955">
    <property type="entry name" value="AP2/ERF_dom_sf"/>
</dbReference>
<evidence type="ECO:0000256" key="3">
    <source>
        <dbReference type="ARBA" id="ARBA00023125"/>
    </source>
</evidence>
<organism evidence="9 10">
    <name type="scientific">Carnegiea gigantea</name>
    <dbReference type="NCBI Taxonomy" id="171969"/>
    <lineage>
        <taxon>Eukaryota</taxon>
        <taxon>Viridiplantae</taxon>
        <taxon>Streptophyta</taxon>
        <taxon>Embryophyta</taxon>
        <taxon>Tracheophyta</taxon>
        <taxon>Spermatophyta</taxon>
        <taxon>Magnoliopsida</taxon>
        <taxon>eudicotyledons</taxon>
        <taxon>Gunneridae</taxon>
        <taxon>Pentapetalae</taxon>
        <taxon>Caryophyllales</taxon>
        <taxon>Cactineae</taxon>
        <taxon>Cactaceae</taxon>
        <taxon>Cactoideae</taxon>
        <taxon>Echinocereeae</taxon>
        <taxon>Carnegiea</taxon>
    </lineage>
</organism>
<dbReference type="GO" id="GO:0005634">
    <property type="term" value="C:nucleus"/>
    <property type="evidence" value="ECO:0007669"/>
    <property type="project" value="UniProtKB-SubCell"/>
</dbReference>
<evidence type="ECO:0000256" key="6">
    <source>
        <dbReference type="ARBA" id="ARBA00024343"/>
    </source>
</evidence>
<dbReference type="PRINTS" id="PR00367">
    <property type="entry name" value="ETHRSPELEMNT"/>
</dbReference>
<dbReference type="PROSITE" id="PS51032">
    <property type="entry name" value="AP2_ERF"/>
    <property type="match status" value="3"/>
</dbReference>
<dbReference type="Proteomes" id="UP001153076">
    <property type="component" value="Unassembled WGS sequence"/>
</dbReference>
<name>A0A9Q1QKV9_9CARY</name>
<feature type="compositionally biased region" description="Basic and acidic residues" evidence="7">
    <location>
        <begin position="77"/>
        <end position="94"/>
    </location>
</feature>
<comment type="caution">
    <text evidence="9">The sequence shown here is derived from an EMBL/GenBank/DDBJ whole genome shotgun (WGS) entry which is preliminary data.</text>
</comment>
<dbReference type="GO" id="GO:0003677">
    <property type="term" value="F:DNA binding"/>
    <property type="evidence" value="ECO:0007669"/>
    <property type="project" value="UniProtKB-KW"/>
</dbReference>
<reference evidence="9" key="1">
    <citation type="submission" date="2022-04" db="EMBL/GenBank/DDBJ databases">
        <title>Carnegiea gigantea Genome sequencing and assembly v2.</title>
        <authorList>
            <person name="Copetti D."/>
            <person name="Sanderson M.J."/>
            <person name="Burquez A."/>
            <person name="Wojciechowski M.F."/>
        </authorList>
    </citation>
    <scope>NUCLEOTIDE SEQUENCE</scope>
    <source>
        <strain evidence="9">SGP5-SGP5p</strain>
        <tissue evidence="9">Aerial part</tissue>
    </source>
</reference>
<sequence>MDFHANFRERPLVSELLFYLSLYSSISHQFPRKPMRKIRVFCTDPDATDSSSSEDEQQQPTGGEKPAKRKRFVREITFGEKPEEKQPDPEDPRKVKYRGVRQRKWGKWAAEIRDPINKVRVWLGTFNTALEAANAYNLKKLEFDAIRSLSNLDAPSKTPVKVTISDEPKAQEAEAQNAKAIVFDEPKVVRSDPKSMEDKPPVGSDGSGLELPTGVRKMKSGKWGARIMHPVSRGRIWLGTFDTAEEALIAYKKKVAEFEERVRSEPLDENIGGVLGGDGVGGPEGKKLPPGVRKRSGGKWSAQIWHPKLKACIKLGCFDTPEEAAMAVKEKSARFKKRYGFGKRVRPSWKEFGSINLAGSLRDRVLKFADREIVLGLAAPQLSGDAKPIKETVTNFEPVEEMNDEGLEEGEIPVGVNMTKSGRWGACISNPSSGTDHCLGSYKTHKEAIDAVNSEGAQFEKLSKPKKKLKANKKRAQFKSSKPKKKLKANKKVIDDPQKYEHGPAYGSPTSVFEAESSHGAANSANESEGGGGGDANVEDKRKLTGISSFEEGVRLGIINQYGQLLGEYSKLDDDLWFGNPDDNEPPTGIC</sequence>
<keyword evidence="5" id="KW-0539">Nucleus</keyword>
<accession>A0A9Q1QKV9</accession>
<dbReference type="SUPFAM" id="SSF54171">
    <property type="entry name" value="DNA-binding domain"/>
    <property type="match status" value="4"/>
</dbReference>
<dbReference type="SMART" id="SM00380">
    <property type="entry name" value="AP2"/>
    <property type="match status" value="3"/>
</dbReference>
<dbReference type="EMBL" id="JAKOGI010000078">
    <property type="protein sequence ID" value="KAJ8445336.1"/>
    <property type="molecule type" value="Genomic_DNA"/>
</dbReference>
<feature type="region of interest" description="Disordered" evidence="7">
    <location>
        <begin position="272"/>
        <end position="299"/>
    </location>
</feature>
<evidence type="ECO:0000313" key="9">
    <source>
        <dbReference type="EMBL" id="KAJ8445336.1"/>
    </source>
</evidence>
<dbReference type="GO" id="GO:0003700">
    <property type="term" value="F:DNA-binding transcription factor activity"/>
    <property type="evidence" value="ECO:0007669"/>
    <property type="project" value="InterPro"/>
</dbReference>
<protein>
    <recommendedName>
        <fullName evidence="8">AP2/ERF domain-containing protein</fullName>
    </recommendedName>
</protein>
<gene>
    <name evidence="9" type="ORF">Cgig2_010694</name>
</gene>
<feature type="region of interest" description="Disordered" evidence="7">
    <location>
        <begin position="77"/>
        <end position="96"/>
    </location>
</feature>
<comment type="subcellular location">
    <subcellularLocation>
        <location evidence="1">Nucleus</location>
    </subcellularLocation>
</comment>
<evidence type="ECO:0000256" key="7">
    <source>
        <dbReference type="SAM" id="MobiDB-lite"/>
    </source>
</evidence>
<dbReference type="CDD" id="cd00018">
    <property type="entry name" value="AP2"/>
    <property type="match status" value="3"/>
</dbReference>
<evidence type="ECO:0000256" key="4">
    <source>
        <dbReference type="ARBA" id="ARBA00023163"/>
    </source>
</evidence>
<dbReference type="AlphaFoldDB" id="A0A9Q1QKV9"/>
<keyword evidence="3" id="KW-0238">DNA-binding</keyword>
<dbReference type="OrthoDB" id="1738572at2759"/>
<feature type="region of interest" description="Disordered" evidence="7">
    <location>
        <begin position="459"/>
        <end position="540"/>
    </location>
</feature>
<keyword evidence="10" id="KW-1185">Reference proteome</keyword>
<keyword evidence="2" id="KW-0805">Transcription regulation</keyword>
<feature type="compositionally biased region" description="Basic and acidic residues" evidence="7">
    <location>
        <begin position="492"/>
        <end position="502"/>
    </location>
</feature>
<dbReference type="InterPro" id="IPR016177">
    <property type="entry name" value="DNA-bd_dom_sf"/>
</dbReference>